<evidence type="ECO:0000313" key="1">
    <source>
        <dbReference type="EMBL" id="SBS83420.1"/>
    </source>
</evidence>
<evidence type="ECO:0000313" key="2">
    <source>
        <dbReference type="EMBL" id="SBS90588.1"/>
    </source>
</evidence>
<name>A0A1A8WHA0_PLAOA</name>
<evidence type="ECO:0000313" key="3">
    <source>
        <dbReference type="Proteomes" id="UP000078546"/>
    </source>
</evidence>
<reference evidence="3 4" key="2">
    <citation type="submission" date="2016-05" db="EMBL/GenBank/DDBJ databases">
        <authorList>
            <person name="Naeem Raeece"/>
        </authorList>
    </citation>
    <scope>NUCLEOTIDE SEQUENCE [LARGE SCALE GENOMIC DNA]</scope>
</reference>
<proteinExistence type="predicted"/>
<dbReference type="Proteomes" id="UP000078560">
    <property type="component" value="Unassembled WGS sequence"/>
</dbReference>
<dbReference type="EMBL" id="FLQU01000280">
    <property type="protein sequence ID" value="SBS83420.1"/>
    <property type="molecule type" value="Genomic_DNA"/>
</dbReference>
<gene>
    <name evidence="2" type="ORF">POVCU1_018670</name>
    <name evidence="1" type="ORF">POVCU2_0020770</name>
</gene>
<reference evidence="2" key="1">
    <citation type="submission" date="2016-05" db="EMBL/GenBank/DDBJ databases">
        <authorList>
            <person name="Lavstsen T."/>
            <person name="Jespersen J.S."/>
        </authorList>
    </citation>
    <scope>NUCLEOTIDE SEQUENCE [LARGE SCALE GENOMIC DNA]</scope>
</reference>
<dbReference type="AlphaFoldDB" id="A0A1A8WHA0"/>
<evidence type="ECO:0000313" key="4">
    <source>
        <dbReference type="Proteomes" id="UP000078560"/>
    </source>
</evidence>
<protein>
    <submittedName>
        <fullName evidence="2">Uncharacterized protein</fullName>
    </submittedName>
</protein>
<dbReference type="EMBL" id="FLQV01000344">
    <property type="protein sequence ID" value="SBS90588.1"/>
    <property type="molecule type" value="Genomic_DNA"/>
</dbReference>
<accession>A0A1A8WHA0</accession>
<organism evidence="2 3">
    <name type="scientific">Plasmodium ovale curtisi</name>
    <dbReference type="NCBI Taxonomy" id="864141"/>
    <lineage>
        <taxon>Eukaryota</taxon>
        <taxon>Sar</taxon>
        <taxon>Alveolata</taxon>
        <taxon>Apicomplexa</taxon>
        <taxon>Aconoidasida</taxon>
        <taxon>Haemosporida</taxon>
        <taxon>Plasmodiidae</taxon>
        <taxon>Plasmodium</taxon>
        <taxon>Plasmodium (Plasmodium)</taxon>
    </lineage>
</organism>
<sequence length="73" mass="8754">MKKLCTAKKKGEYVDWLNRVDQMDHVKQDESSGTKDTRETNLKKDATAIENRTRMEQYIKGTFNFKILQNWIW</sequence>
<dbReference type="Proteomes" id="UP000078546">
    <property type="component" value="Unassembled WGS sequence"/>
</dbReference>